<keyword evidence="3" id="KW-1185">Reference proteome</keyword>
<name>A0A8S9ZN29_9BILA</name>
<feature type="transmembrane region" description="Helical" evidence="1">
    <location>
        <begin position="7"/>
        <end position="27"/>
    </location>
</feature>
<keyword evidence="1" id="KW-0812">Transmembrane</keyword>
<dbReference type="AlphaFoldDB" id="A0A8S9ZN29"/>
<evidence type="ECO:0000256" key="1">
    <source>
        <dbReference type="SAM" id="Phobius"/>
    </source>
</evidence>
<comment type="caution">
    <text evidence="2">The sequence shown here is derived from an EMBL/GenBank/DDBJ whole genome shotgun (WGS) entry which is preliminary data.</text>
</comment>
<organism evidence="2 3">
    <name type="scientific">Meloidogyne graminicola</name>
    <dbReference type="NCBI Taxonomy" id="189291"/>
    <lineage>
        <taxon>Eukaryota</taxon>
        <taxon>Metazoa</taxon>
        <taxon>Ecdysozoa</taxon>
        <taxon>Nematoda</taxon>
        <taxon>Chromadorea</taxon>
        <taxon>Rhabditida</taxon>
        <taxon>Tylenchina</taxon>
        <taxon>Tylenchomorpha</taxon>
        <taxon>Tylenchoidea</taxon>
        <taxon>Meloidogynidae</taxon>
        <taxon>Meloidogyninae</taxon>
        <taxon>Meloidogyne</taxon>
    </lineage>
</organism>
<reference evidence="2" key="1">
    <citation type="journal article" date="2020" name="Ecol. Evol.">
        <title>Genome structure and content of the rice root-knot nematode (Meloidogyne graminicola).</title>
        <authorList>
            <person name="Phan N.T."/>
            <person name="Danchin E.G.J."/>
            <person name="Klopp C."/>
            <person name="Perfus-Barbeoch L."/>
            <person name="Kozlowski D.K."/>
            <person name="Koutsovoulos G.D."/>
            <person name="Lopez-Roques C."/>
            <person name="Bouchez O."/>
            <person name="Zahm M."/>
            <person name="Besnard G."/>
            <person name="Bellafiore S."/>
        </authorList>
    </citation>
    <scope>NUCLEOTIDE SEQUENCE</scope>
    <source>
        <strain evidence="2">VN-18</strain>
    </source>
</reference>
<keyword evidence="1" id="KW-0472">Membrane</keyword>
<dbReference type="EMBL" id="JABEBT010000052">
    <property type="protein sequence ID" value="KAF7634705.1"/>
    <property type="molecule type" value="Genomic_DNA"/>
</dbReference>
<evidence type="ECO:0000313" key="2">
    <source>
        <dbReference type="EMBL" id="KAF7634705.1"/>
    </source>
</evidence>
<gene>
    <name evidence="2" type="ORF">Mgra_00005852</name>
</gene>
<protein>
    <submittedName>
        <fullName evidence="2">Glyco_18 domain-containing protein</fullName>
    </submittedName>
</protein>
<sequence length="91" mass="11016">MARREKLLQIFSFNLFVFLIIILFNFAETKKRPPIETNHEFRVDDITEQNARKFELDKCAFYCFFVPLQDDIQIDLHFYKYISCSDIVLLK</sequence>
<proteinExistence type="predicted"/>
<keyword evidence="1" id="KW-1133">Transmembrane helix</keyword>
<accession>A0A8S9ZN29</accession>
<dbReference type="Proteomes" id="UP000605970">
    <property type="component" value="Unassembled WGS sequence"/>
</dbReference>
<evidence type="ECO:0000313" key="3">
    <source>
        <dbReference type="Proteomes" id="UP000605970"/>
    </source>
</evidence>